<dbReference type="EMBL" id="CARXXK010000882">
    <property type="protein sequence ID" value="CAI6371275.1"/>
    <property type="molecule type" value="Genomic_DNA"/>
</dbReference>
<accession>A0AAV0XRZ5</accession>
<sequence length="369" mass="42163">MERFLITPGNLKSTAVSTVSEPNDPESIARTPISDTNKQLNLNIFDISVTCEDTAVQPVISFPRTFISLKQLSFQSSWYNKYPWLEYSIKMNAVFCYYCRHFPSHSQIEKDVLITGGYCDWKNISNMTKKHDKTTSHKNAIAKYGAWLSTKKTGSVSTQINKQVKEQVIKNRAILKSVIRCVLYCARQDIGLREHRRERKEEFNSENYDASLCSRHDVNEGNFLEIIKLLSIENEHFKTNFNLLPKNSKYISPEIQNDIIKATSKLVLDEARDQSKIEQMSICIRYLHNFKIKERFLGFVELNDLNAQAQCDGIIFFLNNVGLDVSNCVSQSYDGASVMSGAFSSVQIKIRELAQNPCPYIHCFGSSSI</sequence>
<organism evidence="2 3">
    <name type="scientific">Macrosiphum euphorbiae</name>
    <name type="common">potato aphid</name>
    <dbReference type="NCBI Taxonomy" id="13131"/>
    <lineage>
        <taxon>Eukaryota</taxon>
        <taxon>Metazoa</taxon>
        <taxon>Ecdysozoa</taxon>
        <taxon>Arthropoda</taxon>
        <taxon>Hexapoda</taxon>
        <taxon>Insecta</taxon>
        <taxon>Pterygota</taxon>
        <taxon>Neoptera</taxon>
        <taxon>Paraneoptera</taxon>
        <taxon>Hemiptera</taxon>
        <taxon>Sternorrhyncha</taxon>
        <taxon>Aphidomorpha</taxon>
        <taxon>Aphidoidea</taxon>
        <taxon>Aphididae</taxon>
        <taxon>Macrosiphini</taxon>
        <taxon>Macrosiphum</taxon>
    </lineage>
</organism>
<evidence type="ECO:0000259" key="1">
    <source>
        <dbReference type="SMART" id="SM00597"/>
    </source>
</evidence>
<name>A0AAV0XRZ5_9HEMI</name>
<protein>
    <recommendedName>
        <fullName evidence="1">TTF-type domain-containing protein</fullName>
    </recommendedName>
</protein>
<keyword evidence="3" id="KW-1185">Reference proteome</keyword>
<dbReference type="Pfam" id="PF14291">
    <property type="entry name" value="DUF4371"/>
    <property type="match status" value="1"/>
</dbReference>
<proteinExistence type="predicted"/>
<dbReference type="InterPro" id="IPR025398">
    <property type="entry name" value="DUF4371"/>
</dbReference>
<comment type="caution">
    <text evidence="2">The sequence shown here is derived from an EMBL/GenBank/DDBJ whole genome shotgun (WGS) entry which is preliminary data.</text>
</comment>
<dbReference type="Proteomes" id="UP001160148">
    <property type="component" value="Unassembled WGS sequence"/>
</dbReference>
<reference evidence="2 3" key="1">
    <citation type="submission" date="2023-01" db="EMBL/GenBank/DDBJ databases">
        <authorList>
            <person name="Whitehead M."/>
        </authorList>
    </citation>
    <scope>NUCLEOTIDE SEQUENCE [LARGE SCALE GENOMIC DNA]</scope>
</reference>
<dbReference type="PANTHER" id="PTHR45749">
    <property type="match status" value="1"/>
</dbReference>
<evidence type="ECO:0000313" key="2">
    <source>
        <dbReference type="EMBL" id="CAI6371275.1"/>
    </source>
</evidence>
<evidence type="ECO:0000313" key="3">
    <source>
        <dbReference type="Proteomes" id="UP001160148"/>
    </source>
</evidence>
<dbReference type="AlphaFoldDB" id="A0AAV0XRZ5"/>
<dbReference type="PANTHER" id="PTHR45749:SF37">
    <property type="entry name" value="OS05G0311600 PROTEIN"/>
    <property type="match status" value="1"/>
</dbReference>
<feature type="domain" description="TTF-type" evidence="1">
    <location>
        <begin position="70"/>
        <end position="162"/>
    </location>
</feature>
<gene>
    <name evidence="2" type="ORF">MEUPH1_LOCUS25300</name>
</gene>
<dbReference type="InterPro" id="IPR006580">
    <property type="entry name" value="Znf_TTF"/>
</dbReference>
<dbReference type="SMART" id="SM00597">
    <property type="entry name" value="ZnF_TTF"/>
    <property type="match status" value="1"/>
</dbReference>